<protein>
    <submittedName>
        <fullName evidence="2">Chaperone TorD involved in molybdoenzyme TorA maturation</fullName>
    </submittedName>
</protein>
<dbReference type="SUPFAM" id="SSF89155">
    <property type="entry name" value="TorD-like"/>
    <property type="match status" value="1"/>
</dbReference>
<evidence type="ECO:0000313" key="2">
    <source>
        <dbReference type="EMBL" id="SMF55609.1"/>
    </source>
</evidence>
<dbReference type="Gene3D" id="1.10.3480.10">
    <property type="entry name" value="TorD-like"/>
    <property type="match status" value="1"/>
</dbReference>
<proteinExistence type="predicted"/>
<dbReference type="Proteomes" id="UP000192917">
    <property type="component" value="Unassembled WGS sequence"/>
</dbReference>
<dbReference type="RefSeq" id="WP_085124698.1">
    <property type="nucleotide sequence ID" value="NZ_FWZX01000020.1"/>
</dbReference>
<reference evidence="2 3" key="1">
    <citation type="submission" date="2017-04" db="EMBL/GenBank/DDBJ databases">
        <authorList>
            <person name="Afonso C.L."/>
            <person name="Miller P.J."/>
            <person name="Scott M.A."/>
            <person name="Spackman E."/>
            <person name="Goraichik I."/>
            <person name="Dimitrov K.M."/>
            <person name="Suarez D.L."/>
            <person name="Swayne D.E."/>
        </authorList>
    </citation>
    <scope>NUCLEOTIDE SEQUENCE [LARGE SCALE GENOMIC DNA]</scope>
    <source>
        <strain evidence="2 3">USBA 355</strain>
    </source>
</reference>
<name>A0A1Y6CHQ7_9PROT</name>
<sequence length="219" mass="23135">MSAGPVPEGTEAAAAWQDLEPEELARAQGYQLIGLLLIGPPDGERLRVARALAPEPEGAAGEAESIAAAVAALGERARGLDPEAVAEEYQALFVRLDQKELRPYASWYLAGRQYGKALLALREDMARLGIARSGAVGEPEDHIALLCEMMAGLILGAFGEGPAAVASQAAFFRRHLQGWAPRFFADLRSVAPAGGFYAAVGRLGECFLALETEAFGLEG</sequence>
<keyword evidence="1" id="KW-0143">Chaperone</keyword>
<keyword evidence="3" id="KW-1185">Reference proteome</keyword>
<dbReference type="PANTHER" id="PTHR34227:SF1">
    <property type="entry name" value="DIMETHYL SULFOXIDE REDUCTASE CHAPERONE-RELATED"/>
    <property type="match status" value="1"/>
</dbReference>
<organism evidence="2 3">
    <name type="scientific">Tistlia consotensis USBA 355</name>
    <dbReference type="NCBI Taxonomy" id="560819"/>
    <lineage>
        <taxon>Bacteria</taxon>
        <taxon>Pseudomonadati</taxon>
        <taxon>Pseudomonadota</taxon>
        <taxon>Alphaproteobacteria</taxon>
        <taxon>Rhodospirillales</taxon>
        <taxon>Rhodovibrionaceae</taxon>
        <taxon>Tistlia</taxon>
    </lineage>
</organism>
<dbReference type="InterPro" id="IPR050289">
    <property type="entry name" value="TorD/DmsD_chaperones"/>
</dbReference>
<dbReference type="STRING" id="560819.SAMN05428998_12081"/>
<dbReference type="PANTHER" id="PTHR34227">
    <property type="entry name" value="CHAPERONE PROTEIN YCDY"/>
    <property type="match status" value="1"/>
</dbReference>
<dbReference type="EMBL" id="FWZX01000020">
    <property type="protein sequence ID" value="SMF55609.1"/>
    <property type="molecule type" value="Genomic_DNA"/>
</dbReference>
<dbReference type="InterPro" id="IPR020945">
    <property type="entry name" value="DMSO/NO3_reduct_chaperone"/>
</dbReference>
<dbReference type="AlphaFoldDB" id="A0A1Y6CHQ7"/>
<evidence type="ECO:0000256" key="1">
    <source>
        <dbReference type="ARBA" id="ARBA00023186"/>
    </source>
</evidence>
<dbReference type="InterPro" id="IPR036411">
    <property type="entry name" value="TorD-like_sf"/>
</dbReference>
<evidence type="ECO:0000313" key="3">
    <source>
        <dbReference type="Proteomes" id="UP000192917"/>
    </source>
</evidence>
<dbReference type="Pfam" id="PF02613">
    <property type="entry name" value="Nitrate_red_del"/>
    <property type="match status" value="1"/>
</dbReference>
<accession>A0A1Y6CHQ7</accession>
<gene>
    <name evidence="2" type="ORF">SAMN05428998_12081</name>
</gene>